<accession>A0A975DCW7</accession>
<dbReference type="KEGG" id="psym:J1N51_11445"/>
<dbReference type="PANTHER" id="PTHR30408:SF12">
    <property type="entry name" value="TYPE I RESTRICTION ENZYME MJAVIII SPECIFICITY SUBUNIT"/>
    <property type="match status" value="1"/>
</dbReference>
<dbReference type="InterPro" id="IPR052021">
    <property type="entry name" value="Type-I_RS_S_subunit"/>
</dbReference>
<dbReference type="AlphaFoldDB" id="A0A975DCW7"/>
<evidence type="ECO:0000256" key="3">
    <source>
        <dbReference type="ARBA" id="ARBA00023125"/>
    </source>
</evidence>
<comment type="similarity">
    <text evidence="1">Belongs to the type-I restriction system S methylase family.</text>
</comment>
<dbReference type="GO" id="GO:0004519">
    <property type="term" value="F:endonuclease activity"/>
    <property type="evidence" value="ECO:0007669"/>
    <property type="project" value="UniProtKB-KW"/>
</dbReference>
<proteinExistence type="inferred from homology"/>
<evidence type="ECO:0000313" key="6">
    <source>
        <dbReference type="Proteomes" id="UP000682739"/>
    </source>
</evidence>
<dbReference type="CDD" id="cd17282">
    <property type="entry name" value="RMtype1_S_Eco16444ORF1681_TRD1-CR1_like"/>
    <property type="match status" value="1"/>
</dbReference>
<keyword evidence="3" id="KW-0238">DNA-binding</keyword>
<dbReference type="InterPro" id="IPR044946">
    <property type="entry name" value="Restrct_endonuc_typeI_TRD_sf"/>
</dbReference>
<dbReference type="Proteomes" id="UP000682739">
    <property type="component" value="Chromosome"/>
</dbReference>
<keyword evidence="5" id="KW-0255">Endonuclease</keyword>
<evidence type="ECO:0000256" key="1">
    <source>
        <dbReference type="ARBA" id="ARBA00010923"/>
    </source>
</evidence>
<dbReference type="Pfam" id="PF01420">
    <property type="entry name" value="Methylase_S"/>
    <property type="match status" value="1"/>
</dbReference>
<evidence type="ECO:0000259" key="4">
    <source>
        <dbReference type="Pfam" id="PF01420"/>
    </source>
</evidence>
<keyword evidence="5" id="KW-0540">Nuclease</keyword>
<gene>
    <name evidence="5" type="ORF">J1N51_11445</name>
</gene>
<keyword evidence="2" id="KW-0680">Restriction system</keyword>
<reference evidence="5" key="1">
    <citation type="submission" date="2021-03" db="EMBL/GenBank/DDBJ databases">
        <title>Description of Psychrosphaera ytuae sp. nov. isolated from deep sea sediment of South China Sea.</title>
        <authorList>
            <person name="Zhang J."/>
            <person name="Xu X.-D."/>
        </authorList>
    </citation>
    <scope>NUCLEOTIDE SEQUENCE</scope>
    <source>
        <strain evidence="5">MTZ26</strain>
    </source>
</reference>
<name>A0A975DCW7_9GAMM</name>
<dbReference type="EMBL" id="CP072110">
    <property type="protein sequence ID" value="QTH63340.1"/>
    <property type="molecule type" value="Genomic_DNA"/>
</dbReference>
<protein>
    <submittedName>
        <fullName evidence="5">Restriction endonuclease subunit S</fullName>
    </submittedName>
</protein>
<dbReference type="REBASE" id="495231">
    <property type="entry name" value="S.PspMTZ26ORF11450P"/>
</dbReference>
<dbReference type="GO" id="GO:0003677">
    <property type="term" value="F:DNA binding"/>
    <property type="evidence" value="ECO:0007669"/>
    <property type="project" value="UniProtKB-KW"/>
</dbReference>
<dbReference type="RefSeq" id="WP_208831397.1">
    <property type="nucleotide sequence ID" value="NZ_CP072110.1"/>
</dbReference>
<dbReference type="InterPro" id="IPR000055">
    <property type="entry name" value="Restrct_endonuc_typeI_TRD"/>
</dbReference>
<sequence length="388" mass="43824">MFDMEAIKNFSIDKSDWKKVKFGDVVFEPKESVKDPVTEGIEHVVGLEHIDSGDMNLRRSASIEGSTTFTKKFCKGDVLFGRRRAYLKKAAKAGFEGICSGDITVMRAREALLLPELLPFVVNNEKFFDHAVTHSAGGLSPRVKFKDLSNFEFLLPNIEKQQYLLKLLREVSQLLEVERNLLSNLQILFNSSEKELFNGKGFNKEGILEVASVQRGKFAHRPRNAPQFYGGKIPFIQTSEVVNSDKYITSYSQTLNELGLSISKMFPKGTIVMTIAANIGYVGLLSFDSAFTDSLVGIQAKPEKISQEYLYYYLNYKQKIVDGLATESAQKNLSIDTFKAFKVRYPESKEKQLATVNQLDKIKKNINAQKTKIESVFKLQSILISKVF</sequence>
<keyword evidence="5" id="KW-0378">Hydrolase</keyword>
<dbReference type="PANTHER" id="PTHR30408">
    <property type="entry name" value="TYPE-1 RESTRICTION ENZYME ECOKI SPECIFICITY PROTEIN"/>
    <property type="match status" value="1"/>
</dbReference>
<dbReference type="GO" id="GO:0009307">
    <property type="term" value="P:DNA restriction-modification system"/>
    <property type="evidence" value="ECO:0007669"/>
    <property type="project" value="UniProtKB-KW"/>
</dbReference>
<evidence type="ECO:0000256" key="2">
    <source>
        <dbReference type="ARBA" id="ARBA00022747"/>
    </source>
</evidence>
<feature type="domain" description="Type I restriction modification DNA specificity" evidence="4">
    <location>
        <begin position="230"/>
        <end position="373"/>
    </location>
</feature>
<keyword evidence="6" id="KW-1185">Reference proteome</keyword>
<evidence type="ECO:0000313" key="5">
    <source>
        <dbReference type="EMBL" id="QTH63340.1"/>
    </source>
</evidence>
<organism evidence="5 6">
    <name type="scientific">Psychrosphaera ytuae</name>
    <dbReference type="NCBI Taxonomy" id="2820710"/>
    <lineage>
        <taxon>Bacteria</taxon>
        <taxon>Pseudomonadati</taxon>
        <taxon>Pseudomonadota</taxon>
        <taxon>Gammaproteobacteria</taxon>
        <taxon>Alteromonadales</taxon>
        <taxon>Pseudoalteromonadaceae</taxon>
        <taxon>Psychrosphaera</taxon>
    </lineage>
</organism>
<dbReference type="Gene3D" id="3.90.220.20">
    <property type="entry name" value="DNA methylase specificity domains"/>
    <property type="match status" value="2"/>
</dbReference>
<dbReference type="SUPFAM" id="SSF116734">
    <property type="entry name" value="DNA methylase specificity domain"/>
    <property type="match status" value="2"/>
</dbReference>